<evidence type="ECO:0000313" key="1">
    <source>
        <dbReference type="EMBL" id="AYV86367.1"/>
    </source>
</evidence>
<accession>A0A3G5AGP8</accession>
<sequence length="119" mass="12789">MPKPRADVLQILPLLGLPLLSAPNSGSTPIEQLVGGLLVRRLNDQIFPDQVSGTGNNYVLVAVTEKLSGYLLLNTVVGGVVTVTGLGKTVLAITQEAILQKLLDRQHKKCESKCHTKKH</sequence>
<gene>
    <name evidence="1" type="ORF">Solumvirus6_2</name>
</gene>
<dbReference type="EMBL" id="MK072503">
    <property type="protein sequence ID" value="AYV86367.1"/>
    <property type="molecule type" value="Genomic_DNA"/>
</dbReference>
<reference evidence="1" key="1">
    <citation type="submission" date="2018-10" db="EMBL/GenBank/DDBJ databases">
        <title>Hidden diversity of soil giant viruses.</title>
        <authorList>
            <person name="Schulz F."/>
            <person name="Alteio L."/>
            <person name="Goudeau D."/>
            <person name="Ryan E.M."/>
            <person name="Malmstrom R.R."/>
            <person name="Blanchard J."/>
            <person name="Woyke T."/>
        </authorList>
    </citation>
    <scope>NUCLEOTIDE SEQUENCE</scope>
    <source>
        <strain evidence="1">SMV1</strain>
    </source>
</reference>
<proteinExistence type="predicted"/>
<protein>
    <submittedName>
        <fullName evidence="1">Uncharacterized protein</fullName>
    </submittedName>
</protein>
<organism evidence="1">
    <name type="scientific">Solumvirus sp</name>
    <dbReference type="NCBI Taxonomy" id="2487773"/>
    <lineage>
        <taxon>Viruses</taxon>
        <taxon>Pithoviruses</taxon>
    </lineage>
</organism>
<name>A0A3G5AGP8_9VIRU</name>